<evidence type="ECO:0000256" key="2">
    <source>
        <dbReference type="ARBA" id="ARBA00022448"/>
    </source>
</evidence>
<feature type="transmembrane region" description="Helical" evidence="9">
    <location>
        <begin position="106"/>
        <end position="126"/>
    </location>
</feature>
<evidence type="ECO:0000256" key="5">
    <source>
        <dbReference type="ARBA" id="ARBA00022927"/>
    </source>
</evidence>
<dbReference type="PANTHER" id="PTHR30625:SF15">
    <property type="entry name" value="BIOPOLYMER TRANSPORT PROTEIN EXBB"/>
    <property type="match status" value="1"/>
</dbReference>
<evidence type="ECO:0000256" key="7">
    <source>
        <dbReference type="ARBA" id="ARBA00023136"/>
    </source>
</evidence>
<keyword evidence="2 8" id="KW-0813">Transport</keyword>
<evidence type="ECO:0000313" key="12">
    <source>
        <dbReference type="Proteomes" id="UP000595917"/>
    </source>
</evidence>
<accession>A0A7T8BA03</accession>
<dbReference type="InterPro" id="IPR002898">
    <property type="entry name" value="MotA_ExbB_proton_chnl"/>
</dbReference>
<evidence type="ECO:0000256" key="9">
    <source>
        <dbReference type="SAM" id="Phobius"/>
    </source>
</evidence>
<dbReference type="AlphaFoldDB" id="A0A7T8BA03"/>
<dbReference type="GO" id="GO:0017038">
    <property type="term" value="P:protein import"/>
    <property type="evidence" value="ECO:0007669"/>
    <property type="project" value="TreeGrafter"/>
</dbReference>
<keyword evidence="7 9" id="KW-0472">Membrane</keyword>
<protein>
    <submittedName>
        <fullName evidence="11">MotA/TolQ/ExbB proton channel family protein</fullName>
    </submittedName>
</protein>
<dbReference type="Proteomes" id="UP000595917">
    <property type="component" value="Chromosome"/>
</dbReference>
<keyword evidence="4 9" id="KW-0812">Transmembrane</keyword>
<evidence type="ECO:0000256" key="4">
    <source>
        <dbReference type="ARBA" id="ARBA00022692"/>
    </source>
</evidence>
<dbReference type="InterPro" id="IPR050790">
    <property type="entry name" value="ExbB/TolQ_transport"/>
</dbReference>
<keyword evidence="5 8" id="KW-0653">Protein transport</keyword>
<gene>
    <name evidence="11" type="ORF">JFL75_19205</name>
</gene>
<organism evidence="11 12">
    <name type="scientific">Breznakiella homolactica</name>
    <dbReference type="NCBI Taxonomy" id="2798577"/>
    <lineage>
        <taxon>Bacteria</taxon>
        <taxon>Pseudomonadati</taxon>
        <taxon>Spirochaetota</taxon>
        <taxon>Spirochaetia</taxon>
        <taxon>Spirochaetales</taxon>
        <taxon>Breznakiellaceae</taxon>
        <taxon>Breznakiella</taxon>
    </lineage>
</organism>
<comment type="similarity">
    <text evidence="8">Belongs to the exbB/tolQ family.</text>
</comment>
<feature type="transmembrane region" description="Helical" evidence="9">
    <location>
        <begin position="146"/>
        <end position="173"/>
    </location>
</feature>
<evidence type="ECO:0000256" key="3">
    <source>
        <dbReference type="ARBA" id="ARBA00022475"/>
    </source>
</evidence>
<dbReference type="EMBL" id="CP067089">
    <property type="protein sequence ID" value="QQO09032.1"/>
    <property type="molecule type" value="Genomic_DNA"/>
</dbReference>
<feature type="domain" description="MotA/TolQ/ExbB proton channel" evidence="10">
    <location>
        <begin position="67"/>
        <end position="187"/>
    </location>
</feature>
<keyword evidence="3" id="KW-1003">Cell membrane</keyword>
<evidence type="ECO:0000256" key="8">
    <source>
        <dbReference type="RuleBase" id="RU004057"/>
    </source>
</evidence>
<evidence type="ECO:0000256" key="1">
    <source>
        <dbReference type="ARBA" id="ARBA00004651"/>
    </source>
</evidence>
<dbReference type="Pfam" id="PF01618">
    <property type="entry name" value="MotA_ExbB"/>
    <property type="match status" value="1"/>
</dbReference>
<comment type="subcellular location">
    <subcellularLocation>
        <location evidence="1">Cell membrane</location>
        <topology evidence="1">Multi-pass membrane protein</topology>
    </subcellularLocation>
    <subcellularLocation>
        <location evidence="8">Membrane</location>
        <topology evidence="8">Multi-pass membrane protein</topology>
    </subcellularLocation>
</comment>
<dbReference type="KEGG" id="bhc:JFL75_19205"/>
<reference evidence="11" key="1">
    <citation type="submission" date="2021-01" db="EMBL/GenBank/DDBJ databases">
        <title>Description of Breznakiella homolactica.</title>
        <authorList>
            <person name="Song Y."/>
            <person name="Brune A."/>
        </authorList>
    </citation>
    <scope>NUCLEOTIDE SEQUENCE</scope>
    <source>
        <strain evidence="11">RmG30</strain>
    </source>
</reference>
<dbReference type="GO" id="GO:0005886">
    <property type="term" value="C:plasma membrane"/>
    <property type="evidence" value="ECO:0007669"/>
    <property type="project" value="UniProtKB-SubCell"/>
</dbReference>
<dbReference type="RefSeq" id="WP_215626337.1">
    <property type="nucleotide sequence ID" value="NZ_CP067089.2"/>
</dbReference>
<sequence>MLDVLIKGGPVMIFIALCAVAATVIVIERLLYFRSVRKEYNSLVPSLTDLLKRGKFSEAAVLCENAASPLAKMVKAGLDFADRGEQSVRDAVSHASQREMPRLERYISALGTIANISTLLGLLGTVTGNIRAFGVLAASGAMGNPALLAGAIAEALITTAAGLIVSIPATIFYNFFVSRSNRIIVDTESSVGDMILLMVPPKGEESRAV</sequence>
<name>A0A7T8BA03_9SPIR</name>
<evidence type="ECO:0000256" key="6">
    <source>
        <dbReference type="ARBA" id="ARBA00022989"/>
    </source>
</evidence>
<evidence type="ECO:0000313" key="11">
    <source>
        <dbReference type="EMBL" id="QQO09032.1"/>
    </source>
</evidence>
<keyword evidence="6 9" id="KW-1133">Transmembrane helix</keyword>
<feature type="transmembrane region" description="Helical" evidence="9">
    <location>
        <begin position="12"/>
        <end position="32"/>
    </location>
</feature>
<keyword evidence="12" id="KW-1185">Reference proteome</keyword>
<proteinExistence type="inferred from homology"/>
<evidence type="ECO:0000259" key="10">
    <source>
        <dbReference type="Pfam" id="PF01618"/>
    </source>
</evidence>
<dbReference type="PANTHER" id="PTHR30625">
    <property type="entry name" value="PROTEIN TOLQ"/>
    <property type="match status" value="1"/>
</dbReference>